<proteinExistence type="predicted"/>
<accession>A0A7I7QCP6</accession>
<name>A0A7I7QCP6_9MYCO</name>
<dbReference type="Proteomes" id="UP000467130">
    <property type="component" value="Chromosome"/>
</dbReference>
<reference evidence="1 2" key="1">
    <citation type="journal article" date="2019" name="Emerg. Microbes Infect.">
        <title>Comprehensive subspecies identification of 175 nontuberculous mycobacteria species based on 7547 genomic profiles.</title>
        <authorList>
            <person name="Matsumoto Y."/>
            <person name="Kinjo T."/>
            <person name="Motooka D."/>
            <person name="Nabeya D."/>
            <person name="Jung N."/>
            <person name="Uechi K."/>
            <person name="Horii T."/>
            <person name="Iida T."/>
            <person name="Fujita J."/>
            <person name="Nakamura S."/>
        </authorList>
    </citation>
    <scope>NUCLEOTIDE SEQUENCE [LARGE SCALE GENOMIC DNA]</scope>
    <source>
        <strain evidence="1 2">JCM 17783</strain>
    </source>
</reference>
<organism evidence="1 2">
    <name type="scientific">Mycobacterium stomatepiae</name>
    <dbReference type="NCBI Taxonomy" id="470076"/>
    <lineage>
        <taxon>Bacteria</taxon>
        <taxon>Bacillati</taxon>
        <taxon>Actinomycetota</taxon>
        <taxon>Actinomycetes</taxon>
        <taxon>Mycobacteriales</taxon>
        <taxon>Mycobacteriaceae</taxon>
        <taxon>Mycobacterium</taxon>
        <taxon>Mycobacterium simiae complex</taxon>
    </lineage>
</organism>
<evidence type="ECO:0000313" key="1">
    <source>
        <dbReference type="EMBL" id="BBY23806.1"/>
    </source>
</evidence>
<gene>
    <name evidence="1" type="ORF">MSTO_40110</name>
</gene>
<sequence>MLWFEVMKPMASEASGRQAAHSTIDRADQRNAVADWMYWRYLAELLNAALAEAPVLAPA</sequence>
<dbReference type="KEGG" id="msto:MSTO_40110"/>
<protein>
    <submittedName>
        <fullName evidence="1">Uncharacterized protein</fullName>
    </submittedName>
</protein>
<dbReference type="EMBL" id="AP022587">
    <property type="protein sequence ID" value="BBY23806.1"/>
    <property type="molecule type" value="Genomic_DNA"/>
</dbReference>
<evidence type="ECO:0000313" key="2">
    <source>
        <dbReference type="Proteomes" id="UP000467130"/>
    </source>
</evidence>
<keyword evidence="2" id="KW-1185">Reference proteome</keyword>
<dbReference type="AlphaFoldDB" id="A0A7I7QCP6"/>